<keyword evidence="1" id="KW-0728">SH3 domain</keyword>
<dbReference type="Pfam" id="PF07653">
    <property type="entry name" value="SH3_2"/>
    <property type="match status" value="1"/>
</dbReference>
<gene>
    <name evidence="3" type="ORF">LPTSP4_36210</name>
</gene>
<dbReference type="EMBL" id="BFBB01000010">
    <property type="protein sequence ID" value="GBF52083.1"/>
    <property type="molecule type" value="Genomic_DNA"/>
</dbReference>
<evidence type="ECO:0000256" key="1">
    <source>
        <dbReference type="ARBA" id="ARBA00022443"/>
    </source>
</evidence>
<dbReference type="InterPro" id="IPR001452">
    <property type="entry name" value="SH3_domain"/>
</dbReference>
<name>A0A2P2E5D2_9LEPT</name>
<evidence type="ECO:0000313" key="4">
    <source>
        <dbReference type="Proteomes" id="UP000245133"/>
    </source>
</evidence>
<dbReference type="RefSeq" id="WP_108978484.1">
    <property type="nucleotide sequence ID" value="NZ_BFBB01000010.1"/>
</dbReference>
<dbReference type="PIRSF" id="PIRSF034961">
    <property type="entry name" value="UCP034961_SH3_2"/>
    <property type="match status" value="1"/>
</dbReference>
<dbReference type="InterPro" id="IPR036028">
    <property type="entry name" value="SH3-like_dom_sf"/>
</dbReference>
<protein>
    <submittedName>
        <fullName evidence="3">SH3 domain protein</fullName>
    </submittedName>
</protein>
<dbReference type="InterPro" id="IPR014593">
    <property type="entry name" value="UCP034961_SH3_2"/>
</dbReference>
<sequence>MNQIDQFNKDIYKCIQEHRTEYPDPIDLTKGEVVKVGSNAPEENWKTWIWVSKKNGKGGWVPEQLIQLIESQDEEKKGLILREYSAKELNADVGAKLEKVKSMNGWTWVRNVNTNQEGWIPDEKIMRIDGR</sequence>
<reference evidence="3 4" key="1">
    <citation type="submission" date="2018-02" db="EMBL/GenBank/DDBJ databases">
        <title>Novel Leptospira species isolated from soil and water in Japan.</title>
        <authorList>
            <person name="Nakao R."/>
            <person name="Masuzawa T."/>
        </authorList>
    </citation>
    <scope>NUCLEOTIDE SEQUENCE [LARGE SCALE GENOMIC DNA]</scope>
    <source>
        <strain evidence="3 4">YH101</strain>
    </source>
</reference>
<dbReference type="SMART" id="SM00326">
    <property type="entry name" value="SH3"/>
    <property type="match status" value="2"/>
</dbReference>
<comment type="caution">
    <text evidence="3">The sequence shown here is derived from an EMBL/GenBank/DDBJ whole genome shotgun (WGS) entry which is preliminary data.</text>
</comment>
<keyword evidence="4" id="KW-1185">Reference proteome</keyword>
<dbReference type="Proteomes" id="UP000245133">
    <property type="component" value="Unassembled WGS sequence"/>
</dbReference>
<accession>A0A2P2E5D2</accession>
<dbReference type="SUPFAM" id="SSF50044">
    <property type="entry name" value="SH3-domain"/>
    <property type="match status" value="2"/>
</dbReference>
<dbReference type="AlphaFoldDB" id="A0A2P2E5D2"/>
<organism evidence="3 4">
    <name type="scientific">Leptospira ryugenii</name>
    <dbReference type="NCBI Taxonomy" id="1917863"/>
    <lineage>
        <taxon>Bacteria</taxon>
        <taxon>Pseudomonadati</taxon>
        <taxon>Spirochaetota</taxon>
        <taxon>Spirochaetia</taxon>
        <taxon>Leptospirales</taxon>
        <taxon>Leptospiraceae</taxon>
        <taxon>Leptospira</taxon>
    </lineage>
</organism>
<dbReference type="OrthoDB" id="1030757at2"/>
<feature type="domain" description="SH3" evidence="2">
    <location>
        <begin position="10"/>
        <end position="70"/>
    </location>
</feature>
<dbReference type="Gene3D" id="2.30.30.40">
    <property type="entry name" value="SH3 Domains"/>
    <property type="match status" value="1"/>
</dbReference>
<proteinExistence type="predicted"/>
<evidence type="ECO:0000313" key="3">
    <source>
        <dbReference type="EMBL" id="GBF52083.1"/>
    </source>
</evidence>
<feature type="domain" description="SH3" evidence="2">
    <location>
        <begin position="76"/>
        <end position="129"/>
    </location>
</feature>
<evidence type="ECO:0000259" key="2">
    <source>
        <dbReference type="SMART" id="SM00326"/>
    </source>
</evidence>